<evidence type="ECO:0000313" key="3">
    <source>
        <dbReference type="Proteomes" id="UP000017938"/>
    </source>
</evidence>
<keyword evidence="1" id="KW-1133">Transmembrane helix</keyword>
<sequence length="118" mass="13169">MNTKQTIKTAAALLSPMLLFVVLPYPYSYANSAFFVKWFGCGCPKFDAAGNMISPDFNANHFTMIFWAVVSVGAAVLAFFLSKKVIKGKPWLRALYVVAVLAVSCLISFVLYKHMMWN</sequence>
<protein>
    <submittedName>
        <fullName evidence="2">Uncharacterized protein</fullName>
    </submittedName>
</protein>
<accession>R6TZ04</accession>
<keyword evidence="1" id="KW-0812">Transmembrane</keyword>
<feature type="transmembrane region" description="Helical" evidence="1">
    <location>
        <begin position="64"/>
        <end position="82"/>
    </location>
</feature>
<keyword evidence="1" id="KW-0472">Membrane</keyword>
<proteinExistence type="predicted"/>
<dbReference type="AlphaFoldDB" id="R6TZ04"/>
<evidence type="ECO:0000256" key="1">
    <source>
        <dbReference type="SAM" id="Phobius"/>
    </source>
</evidence>
<reference evidence="2" key="1">
    <citation type="submission" date="2012-11" db="EMBL/GenBank/DDBJ databases">
        <title>Dependencies among metagenomic species, viruses, plasmids and units of genetic variation.</title>
        <authorList>
            <person name="Nielsen H.B."/>
            <person name="Almeida M."/>
            <person name="Juncker A.S."/>
            <person name="Rasmussen S."/>
            <person name="Li J."/>
            <person name="Sunagawa S."/>
            <person name="Plichta D."/>
            <person name="Gautier L."/>
            <person name="Le Chatelier E."/>
            <person name="Peletier E."/>
            <person name="Bonde I."/>
            <person name="Nielsen T."/>
            <person name="Manichanh C."/>
            <person name="Arumugam M."/>
            <person name="Batto J."/>
            <person name="Santos M.B.Q.D."/>
            <person name="Blom N."/>
            <person name="Borruel N."/>
            <person name="Burgdorf K.S."/>
            <person name="Boumezbeur F."/>
            <person name="Casellas F."/>
            <person name="Dore J."/>
            <person name="Guarner F."/>
            <person name="Hansen T."/>
            <person name="Hildebrand F."/>
            <person name="Kaas R.S."/>
            <person name="Kennedy S."/>
            <person name="Kristiansen K."/>
            <person name="Kultima J.R."/>
            <person name="Leonard P."/>
            <person name="Levenez F."/>
            <person name="Lund O."/>
            <person name="Moumen B."/>
            <person name="Le Paslier D."/>
            <person name="Pons N."/>
            <person name="Pedersen O."/>
            <person name="Prifti E."/>
            <person name="Qin J."/>
            <person name="Raes J."/>
            <person name="Tap J."/>
            <person name="Tims S."/>
            <person name="Ussery D.W."/>
            <person name="Yamada T."/>
            <person name="MetaHit consortium"/>
            <person name="Renault P."/>
            <person name="Sicheritz-Ponten T."/>
            <person name="Bork P."/>
            <person name="Wang J."/>
            <person name="Brunak S."/>
            <person name="Ehrlich S.D."/>
        </authorList>
    </citation>
    <scope>NUCLEOTIDE SEQUENCE [LARGE SCALE GENOMIC DNA]</scope>
</reference>
<dbReference type="Proteomes" id="UP000017938">
    <property type="component" value="Unassembled WGS sequence"/>
</dbReference>
<comment type="caution">
    <text evidence="2">The sequence shown here is derived from an EMBL/GenBank/DDBJ whole genome shotgun (WGS) entry which is preliminary data.</text>
</comment>
<dbReference type="EMBL" id="CBFW010000268">
    <property type="protein sequence ID" value="CDC75044.1"/>
    <property type="molecule type" value="Genomic_DNA"/>
</dbReference>
<feature type="transmembrane region" description="Helical" evidence="1">
    <location>
        <begin position="94"/>
        <end position="112"/>
    </location>
</feature>
<organism evidence="2 3">
    <name type="scientific">Candidatus Colimorpha enterica</name>
    <dbReference type="NCBI Taxonomy" id="3083063"/>
    <lineage>
        <taxon>Bacteria</taxon>
        <taxon>Pseudomonadati</taxon>
        <taxon>Bacteroidota</taxon>
        <taxon>Bacteroidia</taxon>
        <taxon>Bacteroidales</taxon>
        <taxon>Candidatus Colimorpha</taxon>
    </lineage>
</organism>
<dbReference type="STRING" id="1263015.BN580_00111"/>
<evidence type="ECO:0000313" key="2">
    <source>
        <dbReference type="EMBL" id="CDC75044.1"/>
    </source>
</evidence>
<gene>
    <name evidence="2" type="ORF">BN580_00111</name>
</gene>
<name>R6TZ04_9BACT</name>